<sequence>MWSVPLQRARPRVRTGGSALRRTSYAELGSAYELTPFVPVNSRTLPGVVAMLPTELVTESVLVVGGYGVETVRARVPQTETGGVGVPHGCGAETVRARVPQTETGGVGVPHGCGAETVRARVPQTETGGVGVPHGCGAETVRARVPQTETGGVGVPHGCGVVTRLPSSCYTAWNDTLLGVSTYNCTTSKFCILFRQSKYVYHLGCSHQY</sequence>
<evidence type="ECO:0000313" key="1">
    <source>
        <dbReference type="EMBL" id="EEN41546.1"/>
    </source>
</evidence>
<organism>
    <name type="scientific">Branchiostoma floridae</name>
    <name type="common">Florida lancelet</name>
    <name type="synonym">Amphioxus</name>
    <dbReference type="NCBI Taxonomy" id="7739"/>
    <lineage>
        <taxon>Eukaryota</taxon>
        <taxon>Metazoa</taxon>
        <taxon>Chordata</taxon>
        <taxon>Cephalochordata</taxon>
        <taxon>Leptocardii</taxon>
        <taxon>Amphioxiformes</taxon>
        <taxon>Branchiostomatidae</taxon>
        <taxon>Branchiostoma</taxon>
    </lineage>
</organism>
<accession>C4A0Y1</accession>
<protein>
    <submittedName>
        <fullName evidence="1">Uncharacterized protein</fullName>
    </submittedName>
</protein>
<reference evidence="1" key="1">
    <citation type="journal article" date="2008" name="Nature">
        <title>The amphioxus genome and the evolution of the chordate karyotype.</title>
        <authorList>
            <consortium name="US DOE Joint Genome Institute (JGI-PGF)"/>
            <person name="Putnam N.H."/>
            <person name="Butts T."/>
            <person name="Ferrier D.E.K."/>
            <person name="Furlong R.F."/>
            <person name="Hellsten U."/>
            <person name="Kawashima T."/>
            <person name="Robinson-Rechavi M."/>
            <person name="Shoguchi E."/>
            <person name="Terry A."/>
            <person name="Yu J.-K."/>
            <person name="Benito-Gutierrez E.L."/>
            <person name="Dubchak I."/>
            <person name="Garcia-Fernandez J."/>
            <person name="Gibson-Brown J.J."/>
            <person name="Grigoriev I.V."/>
            <person name="Horton A.C."/>
            <person name="de Jong P.J."/>
            <person name="Jurka J."/>
            <person name="Kapitonov V.V."/>
            <person name="Kohara Y."/>
            <person name="Kuroki Y."/>
            <person name="Lindquist E."/>
            <person name="Lucas S."/>
            <person name="Osoegawa K."/>
            <person name="Pennacchio L.A."/>
            <person name="Salamov A.A."/>
            <person name="Satou Y."/>
            <person name="Sauka-Spengler T."/>
            <person name="Schmutz J."/>
            <person name="Shin-I T."/>
            <person name="Toyoda A."/>
            <person name="Bronner-Fraser M."/>
            <person name="Fujiyama A."/>
            <person name="Holland L.Z."/>
            <person name="Holland P.W.H."/>
            <person name="Satoh N."/>
            <person name="Rokhsar D.S."/>
        </authorList>
    </citation>
    <scope>NUCLEOTIDE SEQUENCE [LARGE SCALE GENOMIC DNA]</scope>
    <source>
        <strain evidence="1">S238N-H82</strain>
        <tissue evidence="1">Testes</tissue>
    </source>
</reference>
<dbReference type="InParanoid" id="C4A0Y1"/>
<name>C4A0Y1_BRAFL</name>
<proteinExistence type="predicted"/>
<dbReference type="EMBL" id="GG666837">
    <property type="protein sequence ID" value="EEN41546.1"/>
    <property type="molecule type" value="Genomic_DNA"/>
</dbReference>
<feature type="non-terminal residue" evidence="1">
    <location>
        <position position="209"/>
    </location>
</feature>
<dbReference type="AlphaFoldDB" id="C4A0Y1"/>
<gene>
    <name evidence="1" type="ORF">BRAFLDRAFT_111888</name>
</gene>